<dbReference type="SUPFAM" id="SSF53649">
    <property type="entry name" value="Alkaline phosphatase-like"/>
    <property type="match status" value="1"/>
</dbReference>
<accession>A0A4P9W7I8</accession>
<dbReference type="InterPro" id="IPR017850">
    <property type="entry name" value="Alkaline_phosphatase_core_sf"/>
</dbReference>
<dbReference type="Gene3D" id="3.40.720.10">
    <property type="entry name" value="Alkaline Phosphatase, subunit A"/>
    <property type="match status" value="1"/>
</dbReference>
<evidence type="ECO:0000313" key="1">
    <source>
        <dbReference type="EMBL" id="RKO86740.1"/>
    </source>
</evidence>
<dbReference type="InterPro" id="IPR002591">
    <property type="entry name" value="Phosphodiest/P_Trfase"/>
</dbReference>
<gene>
    <name evidence="1" type="ORF">BDK51DRAFT_28678</name>
</gene>
<reference evidence="2" key="1">
    <citation type="journal article" date="2018" name="Nat. Microbiol.">
        <title>Leveraging single-cell genomics to expand the fungal tree of life.</title>
        <authorList>
            <person name="Ahrendt S.R."/>
            <person name="Quandt C.A."/>
            <person name="Ciobanu D."/>
            <person name="Clum A."/>
            <person name="Salamov A."/>
            <person name="Andreopoulos B."/>
            <person name="Cheng J.F."/>
            <person name="Woyke T."/>
            <person name="Pelin A."/>
            <person name="Henrissat B."/>
            <person name="Reynolds N.K."/>
            <person name="Benny G.L."/>
            <person name="Smith M.E."/>
            <person name="James T.Y."/>
            <person name="Grigoriev I.V."/>
        </authorList>
    </citation>
    <scope>NUCLEOTIDE SEQUENCE [LARGE SCALE GENOMIC DNA]</scope>
</reference>
<dbReference type="GO" id="GO:0016787">
    <property type="term" value="F:hydrolase activity"/>
    <property type="evidence" value="ECO:0007669"/>
    <property type="project" value="UniProtKB-ARBA"/>
</dbReference>
<protein>
    <submittedName>
        <fullName evidence="1">Alkaline-phosphatase-like protein</fullName>
    </submittedName>
</protein>
<dbReference type="Pfam" id="PF01663">
    <property type="entry name" value="Phosphodiest"/>
    <property type="match status" value="1"/>
</dbReference>
<dbReference type="AlphaFoldDB" id="A0A4P9W7I8"/>
<evidence type="ECO:0000313" key="2">
    <source>
        <dbReference type="Proteomes" id="UP000269721"/>
    </source>
</evidence>
<dbReference type="OrthoDB" id="2127450at2759"/>
<dbReference type="Proteomes" id="UP000269721">
    <property type="component" value="Unassembled WGS sequence"/>
</dbReference>
<keyword evidence="2" id="KW-1185">Reference proteome</keyword>
<dbReference type="EMBL" id="KZ997952">
    <property type="protein sequence ID" value="RKO86740.1"/>
    <property type="molecule type" value="Genomic_DNA"/>
</dbReference>
<feature type="non-terminal residue" evidence="1">
    <location>
        <position position="1"/>
    </location>
</feature>
<dbReference type="PANTHER" id="PTHR10151">
    <property type="entry name" value="ECTONUCLEOTIDE PYROPHOSPHATASE/PHOSPHODIESTERASE"/>
    <property type="match status" value="1"/>
</dbReference>
<organism evidence="1 2">
    <name type="scientific">Blyttiomyces helicus</name>
    <dbReference type="NCBI Taxonomy" id="388810"/>
    <lineage>
        <taxon>Eukaryota</taxon>
        <taxon>Fungi</taxon>
        <taxon>Fungi incertae sedis</taxon>
        <taxon>Chytridiomycota</taxon>
        <taxon>Chytridiomycota incertae sedis</taxon>
        <taxon>Chytridiomycetes</taxon>
        <taxon>Chytridiomycetes incertae sedis</taxon>
        <taxon>Blyttiomyces</taxon>
    </lineage>
</organism>
<dbReference type="PANTHER" id="PTHR10151:SF120">
    <property type="entry name" value="BIS(5'-ADENOSYL)-TRIPHOSPHATASE"/>
    <property type="match status" value="1"/>
</dbReference>
<sequence length="199" mass="21526">RLRNEGSWTDSARAALPTVSAPNWYSILSGTGVDFHGVDSNNWRKETPRVVGIDGPCVPQPTIFTLLRAAHPSATLGAFFEWPMLSTLIEPTASLNTTFIGSDDESVAAAASFIARSRPELTFVYIGEVDLTGHRHGAGDEMQAAIAAADAQVGILLDAVEEALEKSLVLVVSDHGREDGGWDHRHFTMREVETQAIAW</sequence>
<proteinExistence type="predicted"/>
<name>A0A4P9W7I8_9FUNG</name>